<reference evidence="5 6" key="1">
    <citation type="submission" date="2017-03" db="EMBL/GenBank/DDBJ databases">
        <authorList>
            <person name="Afonso C.L."/>
            <person name="Miller P.J."/>
            <person name="Scott M.A."/>
            <person name="Spackman E."/>
            <person name="Goraichik I."/>
            <person name="Dimitrov K.M."/>
            <person name="Suarez D.L."/>
            <person name="Swayne D.E."/>
        </authorList>
    </citation>
    <scope>NUCLEOTIDE SEQUENCE [LARGE SCALE GENOMIC DNA]</scope>
    <source>
        <strain evidence="5 6">CECT 7023</strain>
    </source>
</reference>
<feature type="domain" description="Glycosyltransferase 2-like" evidence="4">
    <location>
        <begin position="93"/>
        <end position="288"/>
    </location>
</feature>
<keyword evidence="3 5" id="KW-0808">Transferase</keyword>
<sequence>MAEELVIIAAATRGRAEMFQSLLLGLSQLEAPPQARLGFVFVQNDPDFSIDFEVARFARQTGRRALALHEPRAGIPVARNVAVDAALKAGADWLAFLDDDERPAPDWIARLLAGARGGDFDLCGGPVMPLPPSGALSPRQTAVMAFLAAQAAARALRREAGDVSALPTSNWLCRGAVLKDLRFDEGLRFTGGSDTDFSDRAQARGLRLGWVPGAAVFETIPRERLTGAYVYRRAKSQTLAKYAIRQRKRGRRGLGKALFHGLTKGAGGLLRAAFLPVHPVTGLRGLRSLGVAAGWLSGALGRESDLYRP</sequence>
<dbReference type="PANTHER" id="PTHR43179">
    <property type="entry name" value="RHAMNOSYLTRANSFERASE WBBL"/>
    <property type="match status" value="1"/>
</dbReference>
<evidence type="ECO:0000313" key="5">
    <source>
        <dbReference type="EMBL" id="SLN17489.1"/>
    </source>
</evidence>
<keyword evidence="6" id="KW-1185">Reference proteome</keyword>
<dbReference type="GO" id="GO:0016757">
    <property type="term" value="F:glycosyltransferase activity"/>
    <property type="evidence" value="ECO:0007669"/>
    <property type="project" value="UniProtKB-KW"/>
</dbReference>
<dbReference type="AlphaFoldDB" id="A0A1Y5RLE9"/>
<evidence type="ECO:0000256" key="2">
    <source>
        <dbReference type="ARBA" id="ARBA00022676"/>
    </source>
</evidence>
<evidence type="ECO:0000313" key="6">
    <source>
        <dbReference type="Proteomes" id="UP000193900"/>
    </source>
</evidence>
<dbReference type="PANTHER" id="PTHR43179:SF12">
    <property type="entry name" value="GALACTOFURANOSYLTRANSFERASE GLFT2"/>
    <property type="match status" value="1"/>
</dbReference>
<gene>
    <name evidence="5" type="ORF">ROA7023_00309</name>
</gene>
<dbReference type="InterPro" id="IPR001173">
    <property type="entry name" value="Glyco_trans_2-like"/>
</dbReference>
<dbReference type="EMBL" id="FWFZ01000001">
    <property type="protein sequence ID" value="SLN17489.1"/>
    <property type="molecule type" value="Genomic_DNA"/>
</dbReference>
<evidence type="ECO:0000256" key="3">
    <source>
        <dbReference type="ARBA" id="ARBA00022679"/>
    </source>
</evidence>
<dbReference type="CDD" id="cd00761">
    <property type="entry name" value="Glyco_tranf_GTA_type"/>
    <property type="match status" value="1"/>
</dbReference>
<name>A0A1Y5RLE9_9RHOB</name>
<dbReference type="Pfam" id="PF13632">
    <property type="entry name" value="Glyco_trans_2_3"/>
    <property type="match status" value="1"/>
</dbReference>
<dbReference type="Gene3D" id="3.90.550.10">
    <property type="entry name" value="Spore Coat Polysaccharide Biosynthesis Protein SpsA, Chain A"/>
    <property type="match status" value="1"/>
</dbReference>
<organism evidence="5 6">
    <name type="scientific">Roseisalinus antarcticus</name>
    <dbReference type="NCBI Taxonomy" id="254357"/>
    <lineage>
        <taxon>Bacteria</taxon>
        <taxon>Pseudomonadati</taxon>
        <taxon>Pseudomonadota</taxon>
        <taxon>Alphaproteobacteria</taxon>
        <taxon>Rhodobacterales</taxon>
        <taxon>Roseobacteraceae</taxon>
        <taxon>Roseisalinus</taxon>
    </lineage>
</organism>
<accession>A0A1Y5RLE9</accession>
<keyword evidence="2" id="KW-0328">Glycosyltransferase</keyword>
<dbReference type="RefSeq" id="WP_159458419.1">
    <property type="nucleotide sequence ID" value="NZ_FWFZ01000001.1"/>
</dbReference>
<evidence type="ECO:0000256" key="1">
    <source>
        <dbReference type="ARBA" id="ARBA00006739"/>
    </source>
</evidence>
<proteinExistence type="inferred from homology"/>
<protein>
    <submittedName>
        <fullName evidence="5">Glycosyl transferase family 2</fullName>
    </submittedName>
</protein>
<comment type="similarity">
    <text evidence="1">Belongs to the glycosyltransferase 2 family.</text>
</comment>
<dbReference type="InterPro" id="IPR029044">
    <property type="entry name" value="Nucleotide-diphossugar_trans"/>
</dbReference>
<dbReference type="Proteomes" id="UP000193900">
    <property type="component" value="Unassembled WGS sequence"/>
</dbReference>
<evidence type="ECO:0000259" key="4">
    <source>
        <dbReference type="Pfam" id="PF13632"/>
    </source>
</evidence>
<dbReference type="SUPFAM" id="SSF53448">
    <property type="entry name" value="Nucleotide-diphospho-sugar transferases"/>
    <property type="match status" value="1"/>
</dbReference>
<dbReference type="OrthoDB" id="6116224at2"/>